<organism evidence="1 2">
    <name type="scientific">Marinomonas profundimaris</name>
    <dbReference type="NCBI Taxonomy" id="1208321"/>
    <lineage>
        <taxon>Bacteria</taxon>
        <taxon>Pseudomonadati</taxon>
        <taxon>Pseudomonadota</taxon>
        <taxon>Gammaproteobacteria</taxon>
        <taxon>Oceanospirillales</taxon>
        <taxon>Oceanospirillaceae</taxon>
        <taxon>Marinomonas</taxon>
    </lineage>
</organism>
<evidence type="ECO:0000313" key="1">
    <source>
        <dbReference type="EMBL" id="ETI60002.1"/>
    </source>
</evidence>
<keyword evidence="2" id="KW-1185">Reference proteome</keyword>
<dbReference type="EMBL" id="AYOZ01000021">
    <property type="protein sequence ID" value="ETI60002.1"/>
    <property type="molecule type" value="Genomic_DNA"/>
</dbReference>
<proteinExistence type="predicted"/>
<protein>
    <submittedName>
        <fullName evidence="1">Uncharacterized protein</fullName>
    </submittedName>
</protein>
<name>W1RSL4_9GAMM</name>
<sequence>MQKNRDAKRSFAFWVRKNKRFVLWIRGWFRVQKVPNLALNQYWQGLPALDFNRDAKQ</sequence>
<evidence type="ECO:0000313" key="2">
    <source>
        <dbReference type="Proteomes" id="UP000018857"/>
    </source>
</evidence>
<dbReference type="PATRIC" id="fig|1208321.3.peg.2071"/>
<dbReference type="Proteomes" id="UP000018857">
    <property type="component" value="Unassembled WGS sequence"/>
</dbReference>
<comment type="caution">
    <text evidence="1">The sequence shown here is derived from an EMBL/GenBank/DDBJ whole genome shotgun (WGS) entry which is preliminary data.</text>
</comment>
<gene>
    <name evidence="1" type="ORF">D104_10440</name>
</gene>
<accession>W1RSL4</accession>
<dbReference type="AlphaFoldDB" id="W1RSL4"/>
<reference evidence="1 2" key="1">
    <citation type="journal article" date="2014" name="Genome Announc.">
        <title>Draft Genome Sequence of Marinomonas sp. Strain D104, a Polycyclic Aromatic Hydrocarbon-Degrading Bacterium from the Deep-Sea Sediment of the Arctic Ocean.</title>
        <authorList>
            <person name="Dong C."/>
            <person name="Bai X."/>
            <person name="Lai Q."/>
            <person name="Xie Y."/>
            <person name="Chen X."/>
            <person name="Shao Z."/>
        </authorList>
    </citation>
    <scope>NUCLEOTIDE SEQUENCE [LARGE SCALE GENOMIC DNA]</scope>
    <source>
        <strain evidence="1 2">D104</strain>
    </source>
</reference>